<reference evidence="1 2" key="1">
    <citation type="submission" date="2014-09" db="EMBL/GenBank/DDBJ databases">
        <authorList>
            <person name="Gicewicz E.A."/>
            <person name="Hiryak K.M."/>
            <person name="Horoschock A.N."/>
            <person name="Kneeream E.R."/>
            <person name="Luchetta J."/>
            <person name="Mikolon A.R."/>
            <person name="Smith S.N."/>
            <person name="Svintozelskiy S."/>
            <person name="Yucha M.L."/>
            <person name="Manna D.P."/>
            <person name="Pidcock K.A."/>
            <person name="Laing C.E."/>
            <person name="Schaff J.E."/>
            <person name="Dashiell C.L."/>
            <person name="Macialek J.A."/>
            <person name="Anders K.R."/>
            <person name="Braun M.A."/>
            <person name="Delesalle V.A."/>
            <person name="Hughes L.E."/>
            <person name="Ware V.C."/>
            <person name="Bradley K.W."/>
            <person name="Barker L.P."/>
            <person name="Asai D.J."/>
            <person name="Bowman C.A."/>
            <person name="Russell D.A."/>
            <person name="Pope W.H."/>
            <person name="Jacobs-Sera D."/>
            <person name="Hendrix R.W."/>
            <person name="Hatfull G.F."/>
        </authorList>
    </citation>
    <scope>NUCLEOTIDE SEQUENCE [LARGE SCALE GENOMIC DNA]</scope>
</reference>
<evidence type="ECO:0000313" key="2">
    <source>
        <dbReference type="Proteomes" id="UP000030200"/>
    </source>
</evidence>
<keyword evidence="2" id="KW-1185">Reference proteome</keyword>
<sequence>MSVVLDYNNVDKFVTEQKALGNDVRWEEWNLIFFRKSKNHSGWSKRDGAYRNGNWGFQTRIAVGADGKWRVPNRNVKHS</sequence>
<protein>
    <submittedName>
        <fullName evidence="1">Uncharacterized protein</fullName>
    </submittedName>
</protein>
<name>A0A0A0RL37_9CAUD</name>
<dbReference type="KEGG" id="vg:26796956"/>
<dbReference type="OrthoDB" id="21372at10239"/>
<organism evidence="1 2">
    <name type="scientific">Streptomyces phage Jay2Jay</name>
    <dbReference type="NCBI Taxonomy" id="1556290"/>
    <lineage>
        <taxon>Viruses</taxon>
        <taxon>Duplodnaviria</taxon>
        <taxon>Heunggongvirae</taxon>
        <taxon>Uroviricota</taxon>
        <taxon>Caudoviricetes</taxon>
        <taxon>Stanwilliamsviridae</taxon>
        <taxon>Boydwoodruffvirinae</taxon>
        <taxon>Samistivirus</taxon>
        <taxon>Samistivirus jay2jay</taxon>
    </lineage>
</organism>
<dbReference type="Proteomes" id="UP000030200">
    <property type="component" value="Segment"/>
</dbReference>
<gene>
    <name evidence="1" type="primary">227</name>
    <name evidence="1" type="ORF">PBI_JAY2JAY_227</name>
</gene>
<accession>A0A0A0RL37</accession>
<proteinExistence type="predicted"/>
<dbReference type="RefSeq" id="YP_009225908.1">
    <property type="nucleotide sequence ID" value="NC_029098.1"/>
</dbReference>
<dbReference type="GeneID" id="26796956"/>
<evidence type="ECO:0000313" key="1">
    <source>
        <dbReference type="EMBL" id="AIW02681.1"/>
    </source>
</evidence>
<dbReference type="EMBL" id="KM652554">
    <property type="protein sequence ID" value="AIW02681.1"/>
    <property type="molecule type" value="Genomic_DNA"/>
</dbReference>